<sequence>MKRLSIRWLVGVSDGKEVYKRQTLNVQEIDVTKAANITQILSKYTTYTLDSATLVTFESVM</sequence>
<proteinExistence type="predicted"/>
<organism evidence="1 2">
    <name type="scientific">Thermosipho melanesiensis</name>
    <dbReference type="NCBI Taxonomy" id="46541"/>
    <lineage>
        <taxon>Bacteria</taxon>
        <taxon>Thermotogati</taxon>
        <taxon>Thermotogota</taxon>
        <taxon>Thermotogae</taxon>
        <taxon>Thermotogales</taxon>
        <taxon>Fervidobacteriaceae</taxon>
        <taxon>Thermosipho</taxon>
    </lineage>
</organism>
<keyword evidence="2" id="KW-1185">Reference proteome</keyword>
<accession>A0ABM6GEU4</accession>
<evidence type="ECO:0000313" key="2">
    <source>
        <dbReference type="Proteomes" id="UP000185490"/>
    </source>
</evidence>
<dbReference type="Proteomes" id="UP000185490">
    <property type="component" value="Chromosome"/>
</dbReference>
<dbReference type="EMBL" id="CP007389">
    <property type="protein sequence ID" value="APT74039.1"/>
    <property type="molecule type" value="Genomic_DNA"/>
</dbReference>
<evidence type="ECO:0000313" key="1">
    <source>
        <dbReference type="EMBL" id="APT74039.1"/>
    </source>
</evidence>
<dbReference type="RefSeq" id="WP_012057282.1">
    <property type="nucleotide sequence ID" value="NZ_CP007389.1"/>
</dbReference>
<reference evidence="1 2" key="1">
    <citation type="submission" date="2014-02" db="EMBL/GenBank/DDBJ databases">
        <title>Diversity of Thermotogales isolates from hydrothermal vents.</title>
        <authorList>
            <person name="Haverkamp T.H.A."/>
            <person name="Lossouarn J."/>
            <person name="Geslin C."/>
            <person name="Nesbo C.L."/>
        </authorList>
    </citation>
    <scope>NUCLEOTIDE SEQUENCE [LARGE SCALE GENOMIC DNA]</scope>
    <source>
        <strain evidence="1 2">431</strain>
    </source>
</reference>
<evidence type="ECO:0008006" key="3">
    <source>
        <dbReference type="Google" id="ProtNLM"/>
    </source>
</evidence>
<name>A0ABM6GEU4_9BACT</name>
<gene>
    <name evidence="1" type="ORF">BW47_05675</name>
</gene>
<protein>
    <recommendedName>
        <fullName evidence="3">DUF1659 domain-containing protein</fullName>
    </recommendedName>
</protein>